<dbReference type="Proteomes" id="UP001597135">
    <property type="component" value="Unassembled WGS sequence"/>
</dbReference>
<name>A0ABW3ZPX2_9RHOB</name>
<sequence length="60" mass="6361">AATRLYALRARLGGLGGASALDEDLIVARIAAPDGYEMRRALVPALEEITGGALPRNWKL</sequence>
<dbReference type="EMBL" id="JBHTMU010000086">
    <property type="protein sequence ID" value="MFD1344830.1"/>
    <property type="molecule type" value="Genomic_DNA"/>
</dbReference>
<feature type="non-terminal residue" evidence="1">
    <location>
        <position position="1"/>
    </location>
</feature>
<comment type="caution">
    <text evidence="1">The sequence shown here is derived from an EMBL/GenBank/DDBJ whole genome shotgun (WGS) entry which is preliminary data.</text>
</comment>
<protein>
    <submittedName>
        <fullName evidence="1">Urease accessory protein UreD</fullName>
    </submittedName>
</protein>
<gene>
    <name evidence="1" type="ORF">ACFQ4E_20545</name>
</gene>
<evidence type="ECO:0000313" key="2">
    <source>
        <dbReference type="Proteomes" id="UP001597135"/>
    </source>
</evidence>
<accession>A0ABW3ZPX2</accession>
<evidence type="ECO:0000313" key="1">
    <source>
        <dbReference type="EMBL" id="MFD1344830.1"/>
    </source>
</evidence>
<keyword evidence="2" id="KW-1185">Reference proteome</keyword>
<reference evidence="2" key="1">
    <citation type="journal article" date="2019" name="Int. J. Syst. Evol. Microbiol.">
        <title>The Global Catalogue of Microorganisms (GCM) 10K type strain sequencing project: providing services to taxonomists for standard genome sequencing and annotation.</title>
        <authorList>
            <consortium name="The Broad Institute Genomics Platform"/>
            <consortium name="The Broad Institute Genome Sequencing Center for Infectious Disease"/>
            <person name="Wu L."/>
            <person name="Ma J."/>
        </authorList>
    </citation>
    <scope>NUCLEOTIDE SEQUENCE [LARGE SCALE GENOMIC DNA]</scope>
    <source>
        <strain evidence="2">CCUG 62953</strain>
    </source>
</reference>
<organism evidence="1 2">
    <name type="scientific">Litorisediminicola beolgyonensis</name>
    <dbReference type="NCBI Taxonomy" id="1173614"/>
    <lineage>
        <taxon>Bacteria</taxon>
        <taxon>Pseudomonadati</taxon>
        <taxon>Pseudomonadota</taxon>
        <taxon>Alphaproteobacteria</taxon>
        <taxon>Rhodobacterales</taxon>
        <taxon>Paracoccaceae</taxon>
        <taxon>Litorisediminicola</taxon>
    </lineage>
</organism>
<proteinExistence type="predicted"/>